<comment type="caution">
    <text evidence="2">The sequence shown here is derived from an EMBL/GenBank/DDBJ whole genome shotgun (WGS) entry which is preliminary data.</text>
</comment>
<keyword evidence="1" id="KW-1133">Transmembrane helix</keyword>
<sequence>MKQEKNNIQELIQKTNDSVQNLKPENKAYFDDLIVYMASSSLFHDEGAIREQLYQMVLDFSDAEKDGITAQEFFGENPQAMADELVKDSPRISRRQVFEISLMVGAILVFFRLLSSFASKSYLQIAPLVYLSDTVLGLVVVNVIFYLVAKTIYEDWKKWQLWLASSLTIILAVLLRYGAETSLVGVGGFVISWPWDVILLGSLVSLISIFLSKKEALFRIMLIPIVALFLVGLLKRWSDRMQITDPLWTVALPIGLICLSLLIFYFYSWKQGRK</sequence>
<keyword evidence="1" id="KW-0472">Membrane</keyword>
<evidence type="ECO:0000313" key="3">
    <source>
        <dbReference type="Proteomes" id="UP000070096"/>
    </source>
</evidence>
<dbReference type="AlphaFoldDB" id="A0A139NE96"/>
<feature type="transmembrane region" description="Helical" evidence="1">
    <location>
        <begin position="191"/>
        <end position="211"/>
    </location>
</feature>
<accession>A0A139NE96</accession>
<feature type="transmembrane region" description="Helical" evidence="1">
    <location>
        <begin position="127"/>
        <end position="149"/>
    </location>
</feature>
<evidence type="ECO:0008006" key="4">
    <source>
        <dbReference type="Google" id="ProtNLM"/>
    </source>
</evidence>
<dbReference type="EMBL" id="LQRC01000035">
    <property type="protein sequence ID" value="KXT74360.1"/>
    <property type="molecule type" value="Genomic_DNA"/>
</dbReference>
<dbReference type="Gene3D" id="1.10.1900.10">
    <property type="entry name" value="c-terminal domain of poly(a) binding protein"/>
    <property type="match status" value="1"/>
</dbReference>
<keyword evidence="1" id="KW-0812">Transmembrane</keyword>
<feature type="transmembrane region" description="Helical" evidence="1">
    <location>
        <begin position="97"/>
        <end position="115"/>
    </location>
</feature>
<evidence type="ECO:0000256" key="1">
    <source>
        <dbReference type="SAM" id="Phobius"/>
    </source>
</evidence>
<proteinExistence type="predicted"/>
<protein>
    <recommendedName>
        <fullName evidence="4">DUF1129 family protein</fullName>
    </recommendedName>
</protein>
<feature type="transmembrane region" description="Helical" evidence="1">
    <location>
        <begin position="161"/>
        <end position="179"/>
    </location>
</feature>
<feature type="transmembrane region" description="Helical" evidence="1">
    <location>
        <begin position="246"/>
        <end position="267"/>
    </location>
</feature>
<evidence type="ECO:0000313" key="2">
    <source>
        <dbReference type="EMBL" id="KXT74360.1"/>
    </source>
</evidence>
<dbReference type="SUPFAM" id="SSF158560">
    <property type="entry name" value="BH3980-like"/>
    <property type="match status" value="1"/>
</dbReference>
<gene>
    <name evidence="2" type="ORF">SGODD07_00218</name>
</gene>
<dbReference type="Proteomes" id="UP000070096">
    <property type="component" value="Unassembled WGS sequence"/>
</dbReference>
<name>A0A139NE96_STRGN</name>
<dbReference type="PATRIC" id="fig|1302.21.peg.244"/>
<dbReference type="RefSeq" id="WP_061410536.1">
    <property type="nucleotide sequence ID" value="NZ_JAJCHD010000002.1"/>
</dbReference>
<feature type="transmembrane region" description="Helical" evidence="1">
    <location>
        <begin position="216"/>
        <end position="234"/>
    </location>
</feature>
<organism evidence="2 3">
    <name type="scientific">Streptococcus gordonii</name>
    <dbReference type="NCBI Taxonomy" id="1302"/>
    <lineage>
        <taxon>Bacteria</taxon>
        <taxon>Bacillati</taxon>
        <taxon>Bacillota</taxon>
        <taxon>Bacilli</taxon>
        <taxon>Lactobacillales</taxon>
        <taxon>Streptococcaceae</taxon>
        <taxon>Streptococcus</taxon>
    </lineage>
</organism>
<reference evidence="2 3" key="1">
    <citation type="submission" date="2016-01" db="EMBL/GenBank/DDBJ databases">
        <title>Highly variable Streptococcus oralis are common among viridans streptococci isolated from primates.</title>
        <authorList>
            <person name="Denapaite D."/>
            <person name="Rieger M."/>
            <person name="Koendgen S."/>
            <person name="Brueckner R."/>
            <person name="Ochigava I."/>
            <person name="Kappeler P."/>
            <person name="Maetz-Rensing K."/>
            <person name="Leendertz F."/>
            <person name="Hakenbeck R."/>
        </authorList>
    </citation>
    <scope>NUCLEOTIDE SEQUENCE [LARGE SCALE GENOMIC DNA]</scope>
    <source>
        <strain evidence="2 3">DD07</strain>
    </source>
</reference>